<dbReference type="InterPro" id="IPR048816">
    <property type="entry name" value="Peptidase_M17_N_1"/>
</dbReference>
<evidence type="ECO:0000256" key="2">
    <source>
        <dbReference type="ARBA" id="ARBA00022438"/>
    </source>
</evidence>
<dbReference type="SUPFAM" id="SSF52949">
    <property type="entry name" value="Macro domain-like"/>
    <property type="match status" value="1"/>
</dbReference>
<dbReference type="EMBL" id="MUZR01000008">
    <property type="protein sequence ID" value="OOC10915.1"/>
    <property type="molecule type" value="Genomic_DNA"/>
</dbReference>
<keyword evidence="2 7" id="KW-0031">Aminopeptidase</keyword>
<evidence type="ECO:0000259" key="6">
    <source>
        <dbReference type="PROSITE" id="PS00631"/>
    </source>
</evidence>
<dbReference type="PANTHER" id="PTHR11963">
    <property type="entry name" value="LEUCINE AMINOPEPTIDASE-RELATED"/>
    <property type="match status" value="1"/>
</dbReference>
<dbReference type="GO" id="GO:0006508">
    <property type="term" value="P:proteolysis"/>
    <property type="evidence" value="ECO:0007669"/>
    <property type="project" value="UniProtKB-KW"/>
</dbReference>
<evidence type="ECO:0000256" key="5">
    <source>
        <dbReference type="ARBA" id="ARBA00023211"/>
    </source>
</evidence>
<organism evidence="7 8">
    <name type="scientific">Thioalkalivibrio halophilus</name>
    <dbReference type="NCBI Taxonomy" id="252474"/>
    <lineage>
        <taxon>Bacteria</taxon>
        <taxon>Pseudomonadati</taxon>
        <taxon>Pseudomonadota</taxon>
        <taxon>Gammaproteobacteria</taxon>
        <taxon>Chromatiales</taxon>
        <taxon>Ectothiorhodospiraceae</taxon>
        <taxon>Thioalkalivibrio</taxon>
    </lineage>
</organism>
<dbReference type="PANTHER" id="PTHR11963:SF20">
    <property type="entry name" value="PEPTIDASE B"/>
    <property type="match status" value="1"/>
</dbReference>
<protein>
    <submittedName>
        <fullName evidence="7">Leucyl aminopeptidase</fullName>
    </submittedName>
</protein>
<dbReference type="Gene3D" id="3.40.220.10">
    <property type="entry name" value="Leucine Aminopeptidase, subunit E, domain 1"/>
    <property type="match status" value="1"/>
</dbReference>
<gene>
    <name evidence="7" type="ORF">B1A74_03575</name>
</gene>
<dbReference type="Proteomes" id="UP000189177">
    <property type="component" value="Unassembled WGS sequence"/>
</dbReference>
<keyword evidence="5" id="KW-0464">Manganese</keyword>
<dbReference type="Pfam" id="PF21337">
    <property type="entry name" value="Peptidase_M17_N_1"/>
    <property type="match status" value="1"/>
</dbReference>
<dbReference type="CDD" id="cd00433">
    <property type="entry name" value="Peptidase_M17"/>
    <property type="match status" value="1"/>
</dbReference>
<dbReference type="InterPro" id="IPR000819">
    <property type="entry name" value="Peptidase_M17_C"/>
</dbReference>
<dbReference type="RefSeq" id="WP_077243780.1">
    <property type="nucleotide sequence ID" value="NZ_MUZR01000008.1"/>
</dbReference>
<name>A0A1V3A0Q5_9GAMM</name>
<evidence type="ECO:0000313" key="8">
    <source>
        <dbReference type="Proteomes" id="UP000189177"/>
    </source>
</evidence>
<dbReference type="STRING" id="252474.B1A74_03575"/>
<dbReference type="OrthoDB" id="9809354at2"/>
<dbReference type="GO" id="GO:0030145">
    <property type="term" value="F:manganese ion binding"/>
    <property type="evidence" value="ECO:0007669"/>
    <property type="project" value="InterPro"/>
</dbReference>
<keyword evidence="8" id="KW-1185">Reference proteome</keyword>
<dbReference type="PRINTS" id="PR00481">
    <property type="entry name" value="LAMNOPPTDASE"/>
</dbReference>
<dbReference type="AlphaFoldDB" id="A0A1V3A0Q5"/>
<dbReference type="PROSITE" id="PS00631">
    <property type="entry name" value="CYTOSOL_AP"/>
    <property type="match status" value="1"/>
</dbReference>
<comment type="similarity">
    <text evidence="1">Belongs to the peptidase M17 family.</text>
</comment>
<keyword evidence="4" id="KW-0378">Hydrolase</keyword>
<dbReference type="GO" id="GO:0070006">
    <property type="term" value="F:metalloaminopeptidase activity"/>
    <property type="evidence" value="ECO:0007669"/>
    <property type="project" value="InterPro"/>
</dbReference>
<dbReference type="Gene3D" id="3.40.630.10">
    <property type="entry name" value="Zn peptidases"/>
    <property type="match status" value="1"/>
</dbReference>
<reference evidence="7 8" key="1">
    <citation type="submission" date="2017-02" db="EMBL/GenBank/DDBJ databases">
        <title>Genomic diversity within the haloalkaliphilic genus Thioalkalivibrio.</title>
        <authorList>
            <person name="Ahn A.-C."/>
            <person name="Meier-Kolthoff J."/>
            <person name="Overmars L."/>
            <person name="Richter M."/>
            <person name="Woyke T."/>
            <person name="Sorokin D.Y."/>
            <person name="Muyzer G."/>
        </authorList>
    </citation>
    <scope>NUCLEOTIDE SEQUENCE [LARGE SCALE GENOMIC DNA]</scope>
    <source>
        <strain evidence="7 8">HL17</strain>
    </source>
</reference>
<evidence type="ECO:0000256" key="4">
    <source>
        <dbReference type="ARBA" id="ARBA00022801"/>
    </source>
</evidence>
<accession>A0A1V3A0Q5</accession>
<evidence type="ECO:0000256" key="3">
    <source>
        <dbReference type="ARBA" id="ARBA00022670"/>
    </source>
</evidence>
<keyword evidence="3" id="KW-0645">Protease</keyword>
<feature type="domain" description="Cytosol aminopeptidase" evidence="6">
    <location>
        <begin position="309"/>
        <end position="316"/>
    </location>
</feature>
<evidence type="ECO:0000313" key="7">
    <source>
        <dbReference type="EMBL" id="OOC10915.1"/>
    </source>
</evidence>
<dbReference type="GO" id="GO:0005737">
    <property type="term" value="C:cytoplasm"/>
    <property type="evidence" value="ECO:0007669"/>
    <property type="project" value="InterPro"/>
</dbReference>
<dbReference type="SUPFAM" id="SSF53187">
    <property type="entry name" value="Zn-dependent exopeptidases"/>
    <property type="match status" value="1"/>
</dbReference>
<dbReference type="InterPro" id="IPR011356">
    <property type="entry name" value="Leucine_aapep/pepB"/>
</dbReference>
<evidence type="ECO:0000256" key="1">
    <source>
        <dbReference type="ARBA" id="ARBA00009528"/>
    </source>
</evidence>
<dbReference type="InterPro" id="IPR043472">
    <property type="entry name" value="Macro_dom-like"/>
</dbReference>
<sequence>MESVFVDESPAAVELIPVTPESLHAALEGRPARYARWARATGFTGEAGGVLQIAGDQGELEAVLVGYDVDQPLWMLAAAAGSLPGGDYRLQEAGLTAEAIERAAVGWGLGSYRFRRYRSEPPTDDTPVRLIWPDGVNRERVTSMVAAIGHTRDLINTAPADLMPGELAAEAEDLAERHGGAARVVADPDEVARDWPCIHAVGRASEHHPRVIELTWGPEDAPPVVLVGKGVCFDSGGLNIKPDSAMRQMKKDMGGAATALGLADLIMRAGLAVRLTVLIGAVENAVGSRSFRPGDVLSTRSGRTVEIDNTDAEGRLVLADLLDRAGELEPALVVDFATLTGAARVAVGHEIAAFFASDDAWAAALEEPARAWDDPVWRLPLHAPYRHMLESDVADVVNASSGGQAGAITAALFLQDFVPAETPWLHFDIMAFNTRARPGRPKGGEAMGLRAVFAALEARFGRVR</sequence>
<comment type="caution">
    <text evidence="7">The sequence shown here is derived from an EMBL/GenBank/DDBJ whole genome shotgun (WGS) entry which is preliminary data.</text>
</comment>
<dbReference type="Pfam" id="PF00883">
    <property type="entry name" value="Peptidase_M17"/>
    <property type="match status" value="1"/>
</dbReference>
<proteinExistence type="inferred from homology"/>